<dbReference type="Proteomes" id="UP000249008">
    <property type="component" value="Chromosome 1"/>
</dbReference>
<dbReference type="Pfam" id="PF05035">
    <property type="entry name" value="DGOK"/>
    <property type="match status" value="1"/>
</dbReference>
<dbReference type="InterPro" id="IPR042257">
    <property type="entry name" value="DGOK_C"/>
</dbReference>
<protein>
    <submittedName>
        <fullName evidence="1">2-keto-3-deoxy-galactonokinase</fullName>
    </submittedName>
</protein>
<sequence length="316" mass="35925">MKKIVTIDAGTSNLRIRIVEGKNIIFERKENYGVKIGKEKFENELYKLLKECIKENGIEKEEIECIIASGMITSALGLLEIEHLHVPVSLEKFSKNIKKIKFFEFEIHLITGIKVEKKYFREEHLKSIDVIRGEEVEVFGILEEIKVEEPTLVILPGSHNKFIEVSDGNIVDLLTTMSGEIYDVMTRYTILKTSVDEKFADKIEKKYLSLGNRAGRKYGINQGSFMLRGLDLSEKLTINEKSNYLLGLVLSEDISSLEKNGYLTKYKKIIIAGGNIIAKGLFELLADMNLDNDIQVIISSELATRGALKIWEESKK</sequence>
<evidence type="ECO:0000313" key="2">
    <source>
        <dbReference type="Proteomes" id="UP000249008"/>
    </source>
</evidence>
<reference evidence="1 2" key="1">
    <citation type="submission" date="2018-06" db="EMBL/GenBank/DDBJ databases">
        <authorList>
            <consortium name="Pathogen Informatics"/>
            <person name="Doyle S."/>
        </authorList>
    </citation>
    <scope>NUCLEOTIDE SEQUENCE [LARGE SCALE GENOMIC DNA]</scope>
    <source>
        <strain evidence="1 2">NCTC12112</strain>
    </source>
</reference>
<dbReference type="SUPFAM" id="SSF53067">
    <property type="entry name" value="Actin-like ATPase domain"/>
    <property type="match status" value="1"/>
</dbReference>
<dbReference type="InterPro" id="IPR042258">
    <property type="entry name" value="DGOK_N"/>
</dbReference>
<dbReference type="Gene3D" id="3.30.420.300">
    <property type="entry name" value="2-keto-3-deoxy-galactonokinase, substrate binding domain"/>
    <property type="match status" value="1"/>
</dbReference>
<dbReference type="CDD" id="cd24012">
    <property type="entry name" value="ASKHA_NBD_KDGal-kinase"/>
    <property type="match status" value="1"/>
</dbReference>
<dbReference type="GO" id="GO:0008671">
    <property type="term" value="F:2-dehydro-3-deoxygalactonokinase activity"/>
    <property type="evidence" value="ECO:0007669"/>
    <property type="project" value="InterPro"/>
</dbReference>
<dbReference type="InterPro" id="IPR007729">
    <property type="entry name" value="DGOK"/>
</dbReference>
<organism evidence="1 2">
    <name type="scientific">Fusobacterium ulcerans</name>
    <dbReference type="NCBI Taxonomy" id="861"/>
    <lineage>
        <taxon>Bacteria</taxon>
        <taxon>Fusobacteriati</taxon>
        <taxon>Fusobacteriota</taxon>
        <taxon>Fusobacteriia</taxon>
        <taxon>Fusobacteriales</taxon>
        <taxon>Fusobacteriaceae</taxon>
        <taxon>Fusobacterium</taxon>
    </lineage>
</organism>
<gene>
    <name evidence="1" type="ORF">NCTC12112_00317</name>
</gene>
<dbReference type="Gene3D" id="3.30.420.310">
    <property type="entry name" value="2-keto-3-deoxy-galactonokinase, C-terminal domain"/>
    <property type="match status" value="1"/>
</dbReference>
<evidence type="ECO:0000313" key="1">
    <source>
        <dbReference type="EMBL" id="SQI99949.1"/>
    </source>
</evidence>
<dbReference type="GeneID" id="78454912"/>
<dbReference type="KEGG" id="ful:C4N20_08825"/>
<dbReference type="InterPro" id="IPR043129">
    <property type="entry name" value="ATPase_NBD"/>
</dbReference>
<dbReference type="EMBL" id="LS483487">
    <property type="protein sequence ID" value="SQI99949.1"/>
    <property type="molecule type" value="Genomic_DNA"/>
</dbReference>
<dbReference type="RefSeq" id="WP_005979159.1">
    <property type="nucleotide sequence ID" value="NZ_BAABXY010000001.1"/>
</dbReference>
<name>A0AAX1TSI2_9FUSO</name>
<accession>A0AAX1TSI2</accession>
<proteinExistence type="predicted"/>
<dbReference type="AlphaFoldDB" id="A0AAX1TSI2"/>
<dbReference type="GO" id="GO:0034194">
    <property type="term" value="P:D-galactonate catabolic process"/>
    <property type="evidence" value="ECO:0007669"/>
    <property type="project" value="InterPro"/>
</dbReference>